<sequence>MRTCSARLAQRAGMTLIEVLVAITITAIVMGGLITAIWQISLRSQRLTAANQAMESVLTVNHMLTRMIGSSSYVEITYDASSGLTRLWLFRGGVPSASAVLPSQPWMYNSSTMLAPGMRGLANVSATPPAIYGANCYYLIEFVPNTTTGSNNVYAMPATNPSSPPPLPSQPLAQNVNVTWYLPALSAGTTGSGSIAQSWLQSASNLFYNGSGAGSSGTTSLFVNSIILKLSSTYIAPSGQTATYALTAGYHDAEVG</sequence>
<feature type="transmembrane region" description="Helical" evidence="3">
    <location>
        <begin position="12"/>
        <end position="38"/>
    </location>
</feature>
<evidence type="ECO:0000256" key="2">
    <source>
        <dbReference type="ARBA" id="ARBA00023287"/>
    </source>
</evidence>
<evidence type="ECO:0000256" key="3">
    <source>
        <dbReference type="SAM" id="Phobius"/>
    </source>
</evidence>
<dbReference type="GO" id="GO:0030420">
    <property type="term" value="P:establishment of competence for transformation"/>
    <property type="evidence" value="ECO:0007669"/>
    <property type="project" value="UniProtKB-KW"/>
</dbReference>
<dbReference type="STRING" id="521098.Aaci_0305"/>
<proteinExistence type="predicted"/>
<dbReference type="Proteomes" id="UP000001917">
    <property type="component" value="Chromosome"/>
</dbReference>
<comment type="subcellular location">
    <subcellularLocation>
        <location evidence="1">Cell surface</location>
    </subcellularLocation>
</comment>
<dbReference type="GO" id="GO:0009986">
    <property type="term" value="C:cell surface"/>
    <property type="evidence" value="ECO:0007669"/>
    <property type="project" value="UniProtKB-SubCell"/>
</dbReference>
<evidence type="ECO:0008006" key="6">
    <source>
        <dbReference type="Google" id="ProtNLM"/>
    </source>
</evidence>
<dbReference type="EMBL" id="CP001727">
    <property type="protein sequence ID" value="ACV57364.1"/>
    <property type="molecule type" value="Genomic_DNA"/>
</dbReference>
<dbReference type="AlphaFoldDB" id="C8WRF9"/>
<evidence type="ECO:0000313" key="4">
    <source>
        <dbReference type="EMBL" id="ACV57364.1"/>
    </source>
</evidence>
<keyword evidence="2" id="KW-0178">Competence</keyword>
<protein>
    <recommendedName>
        <fullName evidence="6">Prepilin-type N-terminal cleavage/methylation domain-containing protein</fullName>
    </recommendedName>
</protein>
<accession>C8WRF9</accession>
<dbReference type="InterPro" id="IPR012902">
    <property type="entry name" value="N_methyl_site"/>
</dbReference>
<keyword evidence="3" id="KW-0472">Membrane</keyword>
<organism evidence="4 5">
    <name type="scientific">Alicyclobacillus acidocaldarius subsp. acidocaldarius (strain ATCC 27009 / DSM 446 / BCRC 14685 / JCM 5260 / KCTC 1825 / NBRC 15652 / NCIMB 11725 / NRRL B-14509 / 104-IA)</name>
    <name type="common">Bacillus acidocaldarius</name>
    <dbReference type="NCBI Taxonomy" id="521098"/>
    <lineage>
        <taxon>Bacteria</taxon>
        <taxon>Bacillati</taxon>
        <taxon>Bacillota</taxon>
        <taxon>Bacilli</taxon>
        <taxon>Bacillales</taxon>
        <taxon>Alicyclobacillaceae</taxon>
        <taxon>Alicyclobacillus</taxon>
    </lineage>
</organism>
<dbReference type="NCBIfam" id="TIGR02532">
    <property type="entry name" value="IV_pilin_GFxxxE"/>
    <property type="match status" value="1"/>
</dbReference>
<dbReference type="PROSITE" id="PS00409">
    <property type="entry name" value="PROKAR_NTER_METHYL"/>
    <property type="match status" value="1"/>
</dbReference>
<name>C8WRF9_ALIAD</name>
<reference evidence="5" key="1">
    <citation type="submission" date="2009-09" db="EMBL/GenBank/DDBJ databases">
        <title>The complete chromosome of Alicyclobacillus acidocaldarius subsp. acidocaldarius DSM 446.</title>
        <authorList>
            <consortium name="US DOE Joint Genome Institute (JGI-PGF)"/>
            <person name="Lucas S."/>
            <person name="Copeland A."/>
            <person name="Lapidus A."/>
            <person name="Glavina del Rio T."/>
            <person name="Dalin E."/>
            <person name="Tice H."/>
            <person name="Bruce D."/>
            <person name="Goodwin L."/>
            <person name="Pitluck S."/>
            <person name="Kyrpides N."/>
            <person name="Mavromatis K."/>
            <person name="Ivanova N."/>
            <person name="Ovchinnikova G."/>
            <person name="Chertkov O."/>
            <person name="Sims D."/>
            <person name="Brettin T."/>
            <person name="Detter J.C."/>
            <person name="Han C."/>
            <person name="Larimer F."/>
            <person name="Land M."/>
            <person name="Hauser L."/>
            <person name="Markowitz V."/>
            <person name="Cheng J.-F."/>
            <person name="Hugenholtz P."/>
            <person name="Woyke T."/>
            <person name="Wu D."/>
            <person name="Pukall R."/>
            <person name="Klenk H.-P."/>
            <person name="Eisen J.A."/>
        </authorList>
    </citation>
    <scope>NUCLEOTIDE SEQUENCE [LARGE SCALE GENOMIC DNA]</scope>
    <source>
        <strain evidence="5">ATCC 27009 / DSM 446 / BCRC 14685 / JCM 5260 / KCTC 1825 / NBRC 15652 / NCIMB 11725 / NRRL B-14509 / 104-IA</strain>
    </source>
</reference>
<dbReference type="KEGG" id="aac:Aaci_0305"/>
<evidence type="ECO:0000256" key="1">
    <source>
        <dbReference type="ARBA" id="ARBA00004241"/>
    </source>
</evidence>
<keyword evidence="3" id="KW-1133">Transmembrane helix</keyword>
<keyword evidence="5" id="KW-1185">Reference proteome</keyword>
<gene>
    <name evidence="4" type="ordered locus">Aaci_0305</name>
</gene>
<keyword evidence="3" id="KW-0812">Transmembrane</keyword>
<dbReference type="HOGENOM" id="CLU_1084326_0_0_9"/>
<dbReference type="Pfam" id="PF07963">
    <property type="entry name" value="N_methyl"/>
    <property type="match status" value="1"/>
</dbReference>
<reference evidence="4 5" key="2">
    <citation type="journal article" date="2010" name="Stand. Genomic Sci.">
        <title>Complete genome sequence of Alicyclobacillus acidocaldarius type strain (104-IA).</title>
        <authorList>
            <person name="Mavromatis K."/>
            <person name="Sikorski J."/>
            <person name="Lapidus A."/>
            <person name="Glavina Del Rio T."/>
            <person name="Copeland A."/>
            <person name="Tice H."/>
            <person name="Cheng J.F."/>
            <person name="Lucas S."/>
            <person name="Chen F."/>
            <person name="Nolan M."/>
            <person name="Bruce D."/>
            <person name="Goodwin L."/>
            <person name="Pitluck S."/>
            <person name="Ivanova N."/>
            <person name="Ovchinnikova G."/>
            <person name="Pati A."/>
            <person name="Chen A."/>
            <person name="Palaniappan K."/>
            <person name="Land M."/>
            <person name="Hauser L."/>
            <person name="Chang Y.J."/>
            <person name="Jeffries C.D."/>
            <person name="Chain P."/>
            <person name="Meincke L."/>
            <person name="Sims D."/>
            <person name="Chertkov O."/>
            <person name="Han C."/>
            <person name="Brettin T."/>
            <person name="Detter J.C."/>
            <person name="Wahrenburg C."/>
            <person name="Rohde M."/>
            <person name="Pukall R."/>
            <person name="Goker M."/>
            <person name="Bristow J."/>
            <person name="Eisen J.A."/>
            <person name="Markowitz V."/>
            <person name="Hugenholtz P."/>
            <person name="Klenk H.P."/>
            <person name="Kyrpides N.C."/>
        </authorList>
    </citation>
    <scope>NUCLEOTIDE SEQUENCE [LARGE SCALE GENOMIC DNA]</scope>
    <source>
        <strain evidence="5">ATCC 27009 / DSM 446 / BCRC 14685 / JCM 5260 / KCTC 1825 / NBRC 15652 / NCIMB 11725 / NRRL B-14509 / 104-IA</strain>
    </source>
</reference>
<evidence type="ECO:0000313" key="5">
    <source>
        <dbReference type="Proteomes" id="UP000001917"/>
    </source>
</evidence>